<sequence length="326" mass="35655">MLLCDTDDTAGRLYQELTQNPLVRRLRVAGSLDEAARRTVDGEFDVVVVDPLSIGLAGLAGAGEFALARADAGMAVVLYVDLAEVESRASVFYYGERARLKDLFILDRRIPPAVLAAEANEVLIKCQALRLLATGRVRADRLLDEVRDIAVSTGDGELEQLVEEVGESRILERVRPDAELVRPTTAGTVFLSHRADEADGYVRGLTELLEDKGFTVLTGRGADGYVGTAVLNRIRDCEFFVSLMTRDRPLAGDGERYATSAWLVEEKGAALAFRKYMVLLVEEGVDDIGRLQGDWQRHRFTPTTFTTAARAAVAQLGRHSGRSEAA</sequence>
<protein>
    <submittedName>
        <fullName evidence="1">Uncharacterized protein</fullName>
    </submittedName>
</protein>
<dbReference type="Gene3D" id="3.40.50.10140">
    <property type="entry name" value="Toll/interleukin-1 receptor homology (TIR) domain"/>
    <property type="match status" value="1"/>
</dbReference>
<accession>A0A2W2E7G2</accession>
<proteinExistence type="predicted"/>
<comment type="caution">
    <text evidence="1">The sequence shown here is derived from an EMBL/GenBank/DDBJ whole genome shotgun (WGS) entry which is preliminary data.</text>
</comment>
<keyword evidence="2" id="KW-1185">Reference proteome</keyword>
<evidence type="ECO:0000313" key="1">
    <source>
        <dbReference type="EMBL" id="PZG13155.1"/>
    </source>
</evidence>
<gene>
    <name evidence="1" type="ORF">C1I95_24280</name>
</gene>
<reference evidence="1 2" key="1">
    <citation type="submission" date="2018-01" db="EMBL/GenBank/DDBJ databases">
        <title>Draft genome sequence of Jishengella sp. NA12.</title>
        <authorList>
            <person name="Sahin N."/>
            <person name="Ay H."/>
            <person name="Saygin H."/>
        </authorList>
    </citation>
    <scope>NUCLEOTIDE SEQUENCE [LARGE SCALE GENOMIC DNA]</scope>
    <source>
        <strain evidence="1 2">NA12</strain>
    </source>
</reference>
<dbReference type="SUPFAM" id="SSF52200">
    <property type="entry name" value="Toll/Interleukin receptor TIR domain"/>
    <property type="match status" value="1"/>
</dbReference>
<evidence type="ECO:0000313" key="2">
    <source>
        <dbReference type="Proteomes" id="UP000248924"/>
    </source>
</evidence>
<dbReference type="Proteomes" id="UP000248924">
    <property type="component" value="Unassembled WGS sequence"/>
</dbReference>
<organism evidence="1 2">
    <name type="scientific">Micromonospora craterilacus</name>
    <dbReference type="NCBI Taxonomy" id="1655439"/>
    <lineage>
        <taxon>Bacteria</taxon>
        <taxon>Bacillati</taxon>
        <taxon>Actinomycetota</taxon>
        <taxon>Actinomycetes</taxon>
        <taxon>Micromonosporales</taxon>
        <taxon>Micromonosporaceae</taxon>
        <taxon>Micromonospora</taxon>
    </lineage>
</organism>
<dbReference type="InterPro" id="IPR035897">
    <property type="entry name" value="Toll_tir_struct_dom_sf"/>
</dbReference>
<name>A0A2W2E7G2_9ACTN</name>
<dbReference type="EMBL" id="POTY01000186">
    <property type="protein sequence ID" value="PZG13155.1"/>
    <property type="molecule type" value="Genomic_DNA"/>
</dbReference>
<dbReference type="AlphaFoldDB" id="A0A2W2E7G2"/>